<dbReference type="Pfam" id="PF01479">
    <property type="entry name" value="S4"/>
    <property type="match status" value="1"/>
</dbReference>
<evidence type="ECO:0000259" key="7">
    <source>
        <dbReference type="SMART" id="SM00363"/>
    </source>
</evidence>
<dbReference type="InterPro" id="IPR036986">
    <property type="entry name" value="S4_RNA-bd_sf"/>
</dbReference>
<dbReference type="SUPFAM" id="SSF55174">
    <property type="entry name" value="Alpha-L RNA-binding motif"/>
    <property type="match status" value="1"/>
</dbReference>
<comment type="similarity">
    <text evidence="1 6">Belongs to the pseudouridine synthase RsuA family.</text>
</comment>
<dbReference type="OrthoDB" id="9807213at2"/>
<comment type="catalytic activity">
    <reaction evidence="3">
        <text>uridine(35) in tRNA(Tyr) = pseudouridine(35) in tRNA(Tyr)</text>
        <dbReference type="Rhea" id="RHEA:60556"/>
        <dbReference type="Rhea" id="RHEA-COMP:15607"/>
        <dbReference type="Rhea" id="RHEA-COMP:15608"/>
        <dbReference type="ChEBI" id="CHEBI:65314"/>
        <dbReference type="ChEBI" id="CHEBI:65315"/>
    </reaction>
</comment>
<dbReference type="InterPro" id="IPR050343">
    <property type="entry name" value="RsuA_PseudoU_synthase"/>
</dbReference>
<dbReference type="InterPro" id="IPR042092">
    <property type="entry name" value="PsdUridine_s_RsuA/RluB/E/F_cat"/>
</dbReference>
<dbReference type="Proteomes" id="UP000307217">
    <property type="component" value="Unassembled WGS sequence"/>
</dbReference>
<comment type="catalytic activity">
    <reaction evidence="4">
        <text>uridine(2604) in 23S rRNA = pseudouridine(2604) in 23S rRNA</text>
        <dbReference type="Rhea" id="RHEA:38875"/>
        <dbReference type="Rhea" id="RHEA-COMP:10093"/>
        <dbReference type="Rhea" id="RHEA-COMP:10094"/>
        <dbReference type="ChEBI" id="CHEBI:65314"/>
        <dbReference type="ChEBI" id="CHEBI:65315"/>
        <dbReference type="EC" id="5.4.99.21"/>
    </reaction>
</comment>
<gene>
    <name evidence="8" type="ORF">CWC19_08215</name>
</gene>
<dbReference type="InterPro" id="IPR002942">
    <property type="entry name" value="S4_RNA-bd"/>
</dbReference>
<dbReference type="EMBL" id="PNBX01000030">
    <property type="protein sequence ID" value="TMO68741.1"/>
    <property type="molecule type" value="Genomic_DNA"/>
</dbReference>
<dbReference type="SUPFAM" id="SSF55120">
    <property type="entry name" value="Pseudouridine synthase"/>
    <property type="match status" value="1"/>
</dbReference>
<feature type="domain" description="RNA-binding S4" evidence="7">
    <location>
        <begin position="5"/>
        <end position="65"/>
    </location>
</feature>
<reference evidence="8 9" key="1">
    <citation type="submission" date="2018-01" db="EMBL/GenBank/DDBJ databases">
        <authorList>
            <person name="Paulsen S."/>
            <person name="Gram L.K."/>
        </authorList>
    </citation>
    <scope>NUCLEOTIDE SEQUENCE [LARGE SCALE GENOMIC DNA]</scope>
    <source>
        <strain evidence="8 9">S3790</strain>
    </source>
</reference>
<dbReference type="GO" id="GO:0160138">
    <property type="term" value="F:23S rRNA pseudouridine(2604) synthase activity"/>
    <property type="evidence" value="ECO:0007669"/>
    <property type="project" value="UniProtKB-EC"/>
</dbReference>
<organism evidence="8 9">
    <name type="scientific">Pseudoalteromonas aurantia</name>
    <dbReference type="NCBI Taxonomy" id="43654"/>
    <lineage>
        <taxon>Bacteria</taxon>
        <taxon>Pseudomonadati</taxon>
        <taxon>Pseudomonadota</taxon>
        <taxon>Gammaproteobacteria</taxon>
        <taxon>Alteromonadales</taxon>
        <taxon>Pseudoalteromonadaceae</taxon>
        <taxon>Pseudoalteromonas</taxon>
    </lineage>
</organism>
<dbReference type="PROSITE" id="PS50889">
    <property type="entry name" value="S4"/>
    <property type="match status" value="1"/>
</dbReference>
<dbReference type="Gene3D" id="3.10.290.10">
    <property type="entry name" value="RNA-binding S4 domain"/>
    <property type="match status" value="1"/>
</dbReference>
<evidence type="ECO:0000256" key="4">
    <source>
        <dbReference type="ARBA" id="ARBA00036535"/>
    </source>
</evidence>
<evidence type="ECO:0000313" key="9">
    <source>
        <dbReference type="Proteomes" id="UP000307217"/>
    </source>
</evidence>
<dbReference type="GO" id="GO:0003723">
    <property type="term" value="F:RNA binding"/>
    <property type="evidence" value="ECO:0007669"/>
    <property type="project" value="UniProtKB-KW"/>
</dbReference>
<evidence type="ECO:0000256" key="2">
    <source>
        <dbReference type="ARBA" id="ARBA00023235"/>
    </source>
</evidence>
<comment type="caution">
    <text evidence="8">The sequence shown here is derived from an EMBL/GenBank/DDBJ whole genome shotgun (WGS) entry which is preliminary data.</text>
</comment>
<dbReference type="InterPro" id="IPR020094">
    <property type="entry name" value="TruA/RsuA/RluB/E/F_N"/>
</dbReference>
<dbReference type="InterPro" id="IPR020103">
    <property type="entry name" value="PsdUridine_synth_cat_dom_sf"/>
</dbReference>
<proteinExistence type="inferred from homology"/>
<evidence type="ECO:0000313" key="8">
    <source>
        <dbReference type="EMBL" id="TMO68741.1"/>
    </source>
</evidence>
<keyword evidence="5" id="KW-0694">RNA-binding</keyword>
<dbReference type="Gene3D" id="3.30.70.1560">
    <property type="entry name" value="Alpha-L RNA-binding motif"/>
    <property type="match status" value="1"/>
</dbReference>
<evidence type="ECO:0000256" key="5">
    <source>
        <dbReference type="PROSITE-ProRule" id="PRU00182"/>
    </source>
</evidence>
<dbReference type="InterPro" id="IPR018496">
    <property type="entry name" value="PsdUridine_synth_RsuA/RluB_CS"/>
</dbReference>
<dbReference type="InterPro" id="IPR006145">
    <property type="entry name" value="PsdUridine_synth_RsuA/RluA"/>
</dbReference>
<evidence type="ECO:0000256" key="3">
    <source>
        <dbReference type="ARBA" id="ARBA00036390"/>
    </source>
</evidence>
<accession>A0A5S3VAJ7</accession>
<dbReference type="AlphaFoldDB" id="A0A5S3VAJ7"/>
<dbReference type="GO" id="GO:0000455">
    <property type="term" value="P:enzyme-directed rRNA pseudouridine synthesis"/>
    <property type="evidence" value="ECO:0007669"/>
    <property type="project" value="UniProtKB-ARBA"/>
</dbReference>
<dbReference type="PROSITE" id="PS01149">
    <property type="entry name" value="PSI_RSU"/>
    <property type="match status" value="1"/>
</dbReference>
<evidence type="ECO:0000256" key="1">
    <source>
        <dbReference type="ARBA" id="ARBA00008348"/>
    </source>
</evidence>
<dbReference type="NCBIfam" id="TIGR00093">
    <property type="entry name" value="pseudouridine synthase"/>
    <property type="match status" value="1"/>
</dbReference>
<sequence>MPKPIRLAKFLGHAGVCSRRQASRLIDAGEVTVNGKLANHIDHVTAQDIVIVQGKAITTLPEKVLYAYHKPVGVDCKLNIDDPTSLIHCLPGAPRVYPIGRLDKDSRGLLLLTNDGALCQYMLHPEHHQKKEYWVEVDRPIDPSFCQKMANGVPINGHITLPCDVELLTPMRFKITLQQGLNRQIRKMSHYCGYRVIDLFRVKIAGFTLQPNNLTEGAYQRISQSELSIVQK</sequence>
<protein>
    <recommendedName>
        <fullName evidence="6">Pseudouridine synthase</fullName>
        <ecNumber evidence="6">5.4.99.-</ecNumber>
    </recommendedName>
</protein>
<dbReference type="PANTHER" id="PTHR47683:SF2">
    <property type="entry name" value="RNA-BINDING S4 DOMAIN-CONTAINING PROTEIN"/>
    <property type="match status" value="1"/>
</dbReference>
<dbReference type="Gene3D" id="3.30.70.580">
    <property type="entry name" value="Pseudouridine synthase I, catalytic domain, N-terminal subdomain"/>
    <property type="match status" value="1"/>
</dbReference>
<dbReference type="CDD" id="cd00165">
    <property type="entry name" value="S4"/>
    <property type="match status" value="1"/>
</dbReference>
<dbReference type="EC" id="5.4.99.-" evidence="6"/>
<reference evidence="9" key="2">
    <citation type="submission" date="2019-06" db="EMBL/GenBank/DDBJ databases">
        <title>Co-occurence of chitin degradation, pigmentation and bioactivity in marine Pseudoalteromonas.</title>
        <authorList>
            <person name="Sonnenschein E.C."/>
            <person name="Bech P.K."/>
        </authorList>
    </citation>
    <scope>NUCLEOTIDE SEQUENCE [LARGE SCALE GENOMIC DNA]</scope>
    <source>
        <strain evidence="9">S3790</strain>
    </source>
</reference>
<dbReference type="InterPro" id="IPR000748">
    <property type="entry name" value="PsdUridine_synth_RsuA/RluB/E/F"/>
</dbReference>
<name>A0A5S3VAJ7_9GAMM</name>
<dbReference type="SMART" id="SM00363">
    <property type="entry name" value="S4"/>
    <property type="match status" value="1"/>
</dbReference>
<dbReference type="RefSeq" id="WP_138591430.1">
    <property type="nucleotide sequence ID" value="NZ_PNBX01000030.1"/>
</dbReference>
<evidence type="ECO:0000256" key="6">
    <source>
        <dbReference type="RuleBase" id="RU003887"/>
    </source>
</evidence>
<keyword evidence="2 6" id="KW-0413">Isomerase</keyword>
<dbReference type="PANTHER" id="PTHR47683">
    <property type="entry name" value="PSEUDOURIDINE SYNTHASE FAMILY PROTEIN-RELATED"/>
    <property type="match status" value="1"/>
</dbReference>
<dbReference type="Pfam" id="PF00849">
    <property type="entry name" value="PseudoU_synth_2"/>
    <property type="match status" value="1"/>
</dbReference>